<evidence type="ECO:0000256" key="4">
    <source>
        <dbReference type="ARBA" id="ARBA00022801"/>
    </source>
</evidence>
<evidence type="ECO:0000256" key="7">
    <source>
        <dbReference type="ARBA" id="ARBA00023295"/>
    </source>
</evidence>
<evidence type="ECO:0000256" key="9">
    <source>
        <dbReference type="RuleBase" id="RU361164"/>
    </source>
</evidence>
<name>A0A3N4KD59_9PEZI</name>
<comment type="similarity">
    <text evidence="2 9">Belongs to the glycosyl hydrolase 7 (cellulase C) family.</text>
</comment>
<dbReference type="STRING" id="1392247.A0A3N4KD59"/>
<dbReference type="GO" id="GO:0030245">
    <property type="term" value="P:cellulose catabolic process"/>
    <property type="evidence" value="ECO:0007669"/>
    <property type="project" value="UniProtKB-KW"/>
</dbReference>
<dbReference type="InParanoid" id="A0A3N4KD59"/>
<dbReference type="FunFam" id="2.70.100.10:FF:000001">
    <property type="entry name" value="Glucanase"/>
    <property type="match status" value="1"/>
</dbReference>
<dbReference type="PRINTS" id="PR00734">
    <property type="entry name" value="GLHYDRLASE7"/>
</dbReference>
<feature type="signal peptide" evidence="10">
    <location>
        <begin position="1"/>
        <end position="19"/>
    </location>
</feature>
<evidence type="ECO:0000256" key="3">
    <source>
        <dbReference type="ARBA" id="ARBA00022729"/>
    </source>
</evidence>
<keyword evidence="5 9" id="KW-0136">Cellulose degradation</keyword>
<dbReference type="Pfam" id="PF00840">
    <property type="entry name" value="Glyco_hydro_7"/>
    <property type="match status" value="1"/>
</dbReference>
<dbReference type="PANTHER" id="PTHR33753">
    <property type="entry name" value="1,4-BETA-D-GLUCAN CELLOBIOHYDROLASE B"/>
    <property type="match status" value="1"/>
</dbReference>
<keyword evidence="12" id="KW-1185">Reference proteome</keyword>
<dbReference type="Gene3D" id="2.70.100.10">
    <property type="entry name" value="Glycoside hydrolase, family 7, domain"/>
    <property type="match status" value="1"/>
</dbReference>
<evidence type="ECO:0000256" key="6">
    <source>
        <dbReference type="ARBA" id="ARBA00023277"/>
    </source>
</evidence>
<dbReference type="CDD" id="cd07999">
    <property type="entry name" value="GH7_CBH_EG"/>
    <property type="match status" value="1"/>
</dbReference>
<feature type="chain" id="PRO_5018323554" description="Glucanase" evidence="10">
    <location>
        <begin position="20"/>
        <end position="457"/>
    </location>
</feature>
<accession>A0A3N4KD59</accession>
<dbReference type="PANTHER" id="PTHR33753:SF2">
    <property type="entry name" value="GLYCOSIDE HYDROLASE FAMILY 7 PROTEIN"/>
    <property type="match status" value="1"/>
</dbReference>
<dbReference type="InterPro" id="IPR037019">
    <property type="entry name" value="Glyco_hydro_7_sf"/>
</dbReference>
<evidence type="ECO:0000313" key="11">
    <source>
        <dbReference type="EMBL" id="RPB06341.1"/>
    </source>
</evidence>
<keyword evidence="8 9" id="KW-0624">Polysaccharide degradation</keyword>
<evidence type="ECO:0000256" key="10">
    <source>
        <dbReference type="SAM" id="SignalP"/>
    </source>
</evidence>
<protein>
    <recommendedName>
        <fullName evidence="9">Glucanase</fullName>
        <ecNumber evidence="9">3.2.1.-</ecNumber>
    </recommendedName>
</protein>
<dbReference type="EMBL" id="ML119428">
    <property type="protein sequence ID" value="RPB06341.1"/>
    <property type="molecule type" value="Genomic_DNA"/>
</dbReference>
<dbReference type="AlphaFoldDB" id="A0A3N4KD59"/>
<dbReference type="InterPro" id="IPR001722">
    <property type="entry name" value="Glyco_hydro_7"/>
</dbReference>
<evidence type="ECO:0000256" key="8">
    <source>
        <dbReference type="ARBA" id="ARBA00023326"/>
    </source>
</evidence>
<keyword evidence="3 10" id="KW-0732">Signal</keyword>
<evidence type="ECO:0000256" key="5">
    <source>
        <dbReference type="ARBA" id="ARBA00023001"/>
    </source>
</evidence>
<comment type="catalytic activity">
    <reaction evidence="1">
        <text>Hydrolysis of (1-&gt;4)-beta-D-glucosidic linkages in cellulose and cellotetraose, releasing cellobiose from the non-reducing ends of the chains.</text>
        <dbReference type="EC" id="3.2.1.91"/>
    </reaction>
</comment>
<reference evidence="11 12" key="1">
    <citation type="journal article" date="2018" name="Nat. Ecol. Evol.">
        <title>Pezizomycetes genomes reveal the molecular basis of ectomycorrhizal truffle lifestyle.</title>
        <authorList>
            <person name="Murat C."/>
            <person name="Payen T."/>
            <person name="Noel B."/>
            <person name="Kuo A."/>
            <person name="Morin E."/>
            <person name="Chen J."/>
            <person name="Kohler A."/>
            <person name="Krizsan K."/>
            <person name="Balestrini R."/>
            <person name="Da Silva C."/>
            <person name="Montanini B."/>
            <person name="Hainaut M."/>
            <person name="Levati E."/>
            <person name="Barry K.W."/>
            <person name="Belfiori B."/>
            <person name="Cichocki N."/>
            <person name="Clum A."/>
            <person name="Dockter R.B."/>
            <person name="Fauchery L."/>
            <person name="Guy J."/>
            <person name="Iotti M."/>
            <person name="Le Tacon F."/>
            <person name="Lindquist E.A."/>
            <person name="Lipzen A."/>
            <person name="Malagnac F."/>
            <person name="Mello A."/>
            <person name="Molinier V."/>
            <person name="Miyauchi S."/>
            <person name="Poulain J."/>
            <person name="Riccioni C."/>
            <person name="Rubini A."/>
            <person name="Sitrit Y."/>
            <person name="Splivallo R."/>
            <person name="Traeger S."/>
            <person name="Wang M."/>
            <person name="Zifcakova L."/>
            <person name="Wipf D."/>
            <person name="Zambonelli A."/>
            <person name="Paolocci F."/>
            <person name="Nowrousian M."/>
            <person name="Ottonello S."/>
            <person name="Baldrian P."/>
            <person name="Spatafora J.W."/>
            <person name="Henrissat B."/>
            <person name="Nagy L.G."/>
            <person name="Aury J.M."/>
            <person name="Wincker P."/>
            <person name="Grigoriev I.V."/>
            <person name="Bonfante P."/>
            <person name="Martin F.M."/>
        </authorList>
    </citation>
    <scope>NUCLEOTIDE SEQUENCE [LARGE SCALE GENOMIC DNA]</scope>
    <source>
        <strain evidence="11 12">CCBAS932</strain>
    </source>
</reference>
<dbReference type="InterPro" id="IPR013320">
    <property type="entry name" value="ConA-like_dom_sf"/>
</dbReference>
<evidence type="ECO:0000313" key="12">
    <source>
        <dbReference type="Proteomes" id="UP000277580"/>
    </source>
</evidence>
<evidence type="ECO:0000256" key="2">
    <source>
        <dbReference type="ARBA" id="ARBA00006044"/>
    </source>
</evidence>
<sequence>MQYSTYIAILATLLRLTASQKVGTYTTETHPSLSSSKCTSSGCTTQSTKVVLDSNWRWLHTTAANQYTNCYTGSAWNTALCPDPTTCATNCALDGADYSGVYGIASTGTELTLKFVTTGANKNVGSRVYLMENDTKYQMINPLGGEFTFDVDVSNLPCGLNGALYFSGMDADGGAAKYPSNTAGAKYGTGYCDAQCPHDIKFINGEANTLDWTPSSTDANAGSGRYGTCCDEMDIWEANSMATAYTPHPCTSTGQTRCSGTECGDGDNRYGGICDKDGCDFNSYRMGNTGFYGIGKTINTSQKFTVITQFITSDGTANGDLIEIKRKYKQNGVVYENSASTISTVSGNSITDAFCAAQKTAFGDTNDFATKGKLKKMGAAFKNNGGMVLSMSIWDDHAAHMLWLDSSYPLDKSSSTPGVKRGECATTTGVPSEIEASAPNSSVKFSNIKWGALNTTY</sequence>
<gene>
    <name evidence="11" type="ORF">P167DRAFT_610143</name>
</gene>
<keyword evidence="4 9" id="KW-0378">Hydrolase</keyword>
<dbReference type="EC" id="3.2.1.-" evidence="9"/>
<organism evidence="11 12">
    <name type="scientific">Morchella conica CCBAS932</name>
    <dbReference type="NCBI Taxonomy" id="1392247"/>
    <lineage>
        <taxon>Eukaryota</taxon>
        <taxon>Fungi</taxon>
        <taxon>Dikarya</taxon>
        <taxon>Ascomycota</taxon>
        <taxon>Pezizomycotina</taxon>
        <taxon>Pezizomycetes</taxon>
        <taxon>Pezizales</taxon>
        <taxon>Morchellaceae</taxon>
        <taxon>Morchella</taxon>
    </lineage>
</organism>
<proteinExistence type="inferred from homology"/>
<dbReference type="Proteomes" id="UP000277580">
    <property type="component" value="Unassembled WGS sequence"/>
</dbReference>
<dbReference type="GO" id="GO:0016162">
    <property type="term" value="F:cellulose 1,4-beta-cellobiosidase activity"/>
    <property type="evidence" value="ECO:0007669"/>
    <property type="project" value="UniProtKB-EC"/>
</dbReference>
<keyword evidence="6" id="KW-0119">Carbohydrate metabolism</keyword>
<dbReference type="OrthoDB" id="412382at2759"/>
<keyword evidence="7 9" id="KW-0326">Glycosidase</keyword>
<evidence type="ECO:0000256" key="1">
    <source>
        <dbReference type="ARBA" id="ARBA00001641"/>
    </source>
</evidence>
<dbReference type="SUPFAM" id="SSF49899">
    <property type="entry name" value="Concanavalin A-like lectins/glucanases"/>
    <property type="match status" value="1"/>
</dbReference>